<feature type="transmembrane region" description="Helical" evidence="1">
    <location>
        <begin position="115"/>
        <end position="132"/>
    </location>
</feature>
<reference evidence="4 5" key="1">
    <citation type="submission" date="2024-08" db="EMBL/GenBank/DDBJ databases">
        <authorList>
            <person name="Lu H."/>
        </authorList>
    </citation>
    <scope>NUCLEOTIDE SEQUENCE [LARGE SCALE GENOMIC DNA]</scope>
    <source>
        <strain evidence="4 5">LYH14W</strain>
    </source>
</reference>
<dbReference type="PANTHER" id="PTHR34220:SF9">
    <property type="entry name" value="SIGNAL TRANSDUCTION HISTIDINE KINASE INTERNAL REGION DOMAIN-CONTAINING PROTEIN"/>
    <property type="match status" value="1"/>
</dbReference>
<evidence type="ECO:0000313" key="4">
    <source>
        <dbReference type="EMBL" id="MFG6430066.1"/>
    </source>
</evidence>
<dbReference type="InterPro" id="IPR050640">
    <property type="entry name" value="Bact_2-comp_sensor_kinase"/>
</dbReference>
<feature type="domain" description="Histidine kinase/HSP90-like ATPase" evidence="2">
    <location>
        <begin position="248"/>
        <end position="343"/>
    </location>
</feature>
<keyword evidence="5" id="KW-1185">Reference proteome</keyword>
<gene>
    <name evidence="4" type="ORF">ACG00Y_09100</name>
</gene>
<sequence length="344" mass="37231">MSHTELTLGHELAQALREEGVGWHRPRRLLVGALALLALALSLQRWPQAVPLTVGLLLGHATTDGLCGLLARRRRTALELLLIALLLGATVGWAAEQALATQAMTAADRLTRAWLHLGFGAVMLGLPLLQGLRRLRALRRVEQDRARLRAELQMLQAQIEPHFLFNTLATLRSFIRQGSDQSLPLLDAVSSLFDIALTRARQAESTLGQECQIVEHYLAIMALRLGERLRWRLDVDDALLDLPLPPLMLQPLVENAIQHGIEPSEAGGEVLLQARRDGAGLRLSVSNGGCPLQPGAEPAGQAGHGVALANLRQRLRALHGDDATLTLATNAAGLTEATLTLPLP</sequence>
<protein>
    <submittedName>
        <fullName evidence="4">Sensor histidine kinase</fullName>
        <ecNumber evidence="4">2.7.13.3</ecNumber>
    </submittedName>
</protein>
<feature type="domain" description="Signal transduction histidine kinase internal region" evidence="3">
    <location>
        <begin position="150"/>
        <end position="229"/>
    </location>
</feature>
<keyword evidence="1" id="KW-0812">Transmembrane</keyword>
<dbReference type="SUPFAM" id="SSF55874">
    <property type="entry name" value="ATPase domain of HSP90 chaperone/DNA topoisomerase II/histidine kinase"/>
    <property type="match status" value="1"/>
</dbReference>
<dbReference type="InterPro" id="IPR010559">
    <property type="entry name" value="Sig_transdc_His_kin_internal"/>
</dbReference>
<dbReference type="GO" id="GO:0004673">
    <property type="term" value="F:protein histidine kinase activity"/>
    <property type="evidence" value="ECO:0007669"/>
    <property type="project" value="UniProtKB-EC"/>
</dbReference>
<accession>A0ABW7F2G6</accession>
<evidence type="ECO:0000259" key="3">
    <source>
        <dbReference type="Pfam" id="PF06580"/>
    </source>
</evidence>
<feature type="transmembrane region" description="Helical" evidence="1">
    <location>
        <begin position="52"/>
        <end position="71"/>
    </location>
</feature>
<name>A0ABW7F2G6_9BURK</name>
<dbReference type="EC" id="2.7.13.3" evidence="4"/>
<dbReference type="InterPro" id="IPR003594">
    <property type="entry name" value="HATPase_dom"/>
</dbReference>
<evidence type="ECO:0000256" key="1">
    <source>
        <dbReference type="SAM" id="Phobius"/>
    </source>
</evidence>
<keyword evidence="1" id="KW-1133">Transmembrane helix</keyword>
<comment type="caution">
    <text evidence="4">The sequence shown here is derived from an EMBL/GenBank/DDBJ whole genome shotgun (WGS) entry which is preliminary data.</text>
</comment>
<feature type="transmembrane region" description="Helical" evidence="1">
    <location>
        <begin position="78"/>
        <end position="95"/>
    </location>
</feature>
<evidence type="ECO:0000259" key="2">
    <source>
        <dbReference type="Pfam" id="PF02518"/>
    </source>
</evidence>
<dbReference type="Gene3D" id="3.30.565.10">
    <property type="entry name" value="Histidine kinase-like ATPase, C-terminal domain"/>
    <property type="match status" value="1"/>
</dbReference>
<dbReference type="Pfam" id="PF02518">
    <property type="entry name" value="HATPase_c"/>
    <property type="match status" value="1"/>
</dbReference>
<keyword evidence="4" id="KW-0808">Transferase</keyword>
<proteinExistence type="predicted"/>
<dbReference type="Pfam" id="PF06580">
    <property type="entry name" value="His_kinase"/>
    <property type="match status" value="1"/>
</dbReference>
<organism evidence="4 5">
    <name type="scientific">Pelomonas parva</name>
    <dbReference type="NCBI Taxonomy" id="3299032"/>
    <lineage>
        <taxon>Bacteria</taxon>
        <taxon>Pseudomonadati</taxon>
        <taxon>Pseudomonadota</taxon>
        <taxon>Betaproteobacteria</taxon>
        <taxon>Burkholderiales</taxon>
        <taxon>Sphaerotilaceae</taxon>
        <taxon>Roseateles</taxon>
    </lineage>
</organism>
<dbReference type="RefSeq" id="WP_394478049.1">
    <property type="nucleotide sequence ID" value="NZ_JBIGHV010000003.1"/>
</dbReference>
<evidence type="ECO:0000313" key="5">
    <source>
        <dbReference type="Proteomes" id="UP001606210"/>
    </source>
</evidence>
<dbReference type="Proteomes" id="UP001606210">
    <property type="component" value="Unassembled WGS sequence"/>
</dbReference>
<keyword evidence="4" id="KW-0418">Kinase</keyword>
<dbReference type="InterPro" id="IPR036890">
    <property type="entry name" value="HATPase_C_sf"/>
</dbReference>
<dbReference type="EMBL" id="JBIGHV010000003">
    <property type="protein sequence ID" value="MFG6430066.1"/>
    <property type="molecule type" value="Genomic_DNA"/>
</dbReference>
<keyword evidence="1" id="KW-0472">Membrane</keyword>
<dbReference type="PANTHER" id="PTHR34220">
    <property type="entry name" value="SENSOR HISTIDINE KINASE YPDA"/>
    <property type="match status" value="1"/>
</dbReference>